<dbReference type="Proteomes" id="UP001239522">
    <property type="component" value="Chromosome"/>
</dbReference>
<dbReference type="PANTHER" id="PTHR43283">
    <property type="entry name" value="BETA-LACTAMASE-RELATED"/>
    <property type="match status" value="1"/>
</dbReference>
<dbReference type="RefSeq" id="WP_306056167.1">
    <property type="nucleotide sequence ID" value="NZ_CP120997.1"/>
</dbReference>
<gene>
    <name evidence="3" type="ORF">P8A18_19505</name>
</gene>
<feature type="region of interest" description="Disordered" evidence="1">
    <location>
        <begin position="347"/>
        <end position="376"/>
    </location>
</feature>
<proteinExistence type="predicted"/>
<dbReference type="EMBL" id="CP120997">
    <property type="protein sequence ID" value="WLQ35472.1"/>
    <property type="molecule type" value="Genomic_DNA"/>
</dbReference>
<dbReference type="EC" id="3.1.1.103" evidence="3"/>
<dbReference type="GO" id="GO:0016787">
    <property type="term" value="F:hydrolase activity"/>
    <property type="evidence" value="ECO:0007669"/>
    <property type="project" value="UniProtKB-KW"/>
</dbReference>
<dbReference type="InterPro" id="IPR001466">
    <property type="entry name" value="Beta-lactam-related"/>
</dbReference>
<dbReference type="InterPro" id="IPR050789">
    <property type="entry name" value="Diverse_Enzym_Activities"/>
</dbReference>
<organism evidence="3 4">
    <name type="scientific">Streptomyces castrisilvae</name>
    <dbReference type="NCBI Taxonomy" id="3033811"/>
    <lineage>
        <taxon>Bacteria</taxon>
        <taxon>Bacillati</taxon>
        <taxon>Actinomycetota</taxon>
        <taxon>Actinomycetes</taxon>
        <taxon>Kitasatosporales</taxon>
        <taxon>Streptomycetaceae</taxon>
        <taxon>Streptomyces</taxon>
    </lineage>
</organism>
<reference evidence="3 4" key="1">
    <citation type="submission" date="2023-03" db="EMBL/GenBank/DDBJ databases">
        <title>Isolation and description of six Streptomyces strains from soil environments, able to metabolize different microbial glucans.</title>
        <authorList>
            <person name="Widen T."/>
            <person name="Larsbrink J."/>
        </authorList>
    </citation>
    <scope>NUCLEOTIDE SEQUENCE [LARGE SCALE GENOMIC DNA]</scope>
    <source>
        <strain evidence="3 4">Mut1</strain>
    </source>
</reference>
<sequence>MSAQRALLPRSAPAASGISSRSITALLDRLEAESVECHSIMVVHRGHVVAEGWWAPYSAEHPHLLYSLTKSFTSIAVGLAVADGLLSLDDRVVRVLPDHVPADVSEQASRITVHHLLSMTAGHPTDSLADAWQQEPDDLVKGFLSLPFATAEGTRHTYDNSTTFILARMVERVTGRGLPEFLDERLFKPMGVDHAEWDRVKSGAAFGFHGLHLTTEAIAAFGELLLRGGRFGDRQLVPREWVELATSRHSDSEWILDGSDQADFASGYGYQFWMSRHGYHGHGAFGQQCVVAPAHDLVVAVTAQGVSQKVLDALWECLESLTPGVGHAGSTEEDEILAARLRQLSLPPVPGTAAPGRSARATLDSSAEGSALPDGTTVTIDPVDGGWLVRFESLLDVEVGHGDWRESSPLGRPLVAAGAWQGSTFVADLYVITTPHRVRLVLDAETRTATATWSTVPLTGPSLELHVRAPLMTRPDVQ</sequence>
<dbReference type="PANTHER" id="PTHR43283:SF7">
    <property type="entry name" value="BETA-LACTAMASE-RELATED DOMAIN-CONTAINING PROTEIN"/>
    <property type="match status" value="1"/>
</dbReference>
<dbReference type="Gene3D" id="3.40.710.10">
    <property type="entry name" value="DD-peptidase/beta-lactamase superfamily"/>
    <property type="match status" value="1"/>
</dbReference>
<dbReference type="InterPro" id="IPR012338">
    <property type="entry name" value="Beta-lactam/transpept-like"/>
</dbReference>
<evidence type="ECO:0000256" key="1">
    <source>
        <dbReference type="SAM" id="MobiDB-lite"/>
    </source>
</evidence>
<evidence type="ECO:0000313" key="3">
    <source>
        <dbReference type="EMBL" id="WLQ35472.1"/>
    </source>
</evidence>
<dbReference type="SUPFAM" id="SSF56601">
    <property type="entry name" value="beta-lactamase/transpeptidase-like"/>
    <property type="match status" value="1"/>
</dbReference>
<name>A0ABY9HN30_9ACTN</name>
<feature type="domain" description="Beta-lactamase-related" evidence="2">
    <location>
        <begin position="34"/>
        <end position="307"/>
    </location>
</feature>
<dbReference type="Pfam" id="PF00144">
    <property type="entry name" value="Beta-lactamase"/>
    <property type="match status" value="1"/>
</dbReference>
<protein>
    <submittedName>
        <fullName evidence="3">Serine hydrolase</fullName>
        <ecNumber evidence="3">3.1.1.103</ecNumber>
    </submittedName>
</protein>
<accession>A0ABY9HN30</accession>
<keyword evidence="4" id="KW-1185">Reference proteome</keyword>
<evidence type="ECO:0000259" key="2">
    <source>
        <dbReference type="Pfam" id="PF00144"/>
    </source>
</evidence>
<keyword evidence="3" id="KW-0378">Hydrolase</keyword>
<evidence type="ECO:0000313" key="4">
    <source>
        <dbReference type="Proteomes" id="UP001239522"/>
    </source>
</evidence>